<dbReference type="OrthoDB" id="9812340at2"/>
<dbReference type="NCBIfam" id="TIGR03831">
    <property type="entry name" value="YgiT_finger"/>
    <property type="match status" value="1"/>
</dbReference>
<dbReference type="STRING" id="1920490.GCA_001895925_04156"/>
<dbReference type="EMBL" id="PVWG01000006">
    <property type="protein sequence ID" value="PSB20356.1"/>
    <property type="molecule type" value="Genomic_DNA"/>
</dbReference>
<proteinExistence type="predicted"/>
<accession>A0A2T1DIQ2</accession>
<name>A0A2T1DIQ2_9CYAN</name>
<reference evidence="1 2" key="1">
    <citation type="submission" date="2018-02" db="EMBL/GenBank/DDBJ databases">
        <authorList>
            <person name="Cohen D.B."/>
            <person name="Kent A.D."/>
        </authorList>
    </citation>
    <scope>NUCLEOTIDE SEQUENCE [LARGE SCALE GENOMIC DNA]</scope>
    <source>
        <strain evidence="1 2">ULC007</strain>
    </source>
</reference>
<dbReference type="RefSeq" id="WP_073070277.1">
    <property type="nucleotide sequence ID" value="NZ_MPPI01000006.1"/>
</dbReference>
<evidence type="ECO:0000313" key="2">
    <source>
        <dbReference type="Proteomes" id="UP000238634"/>
    </source>
</evidence>
<dbReference type="InterPro" id="IPR022453">
    <property type="entry name" value="Znf_MqsA-type"/>
</dbReference>
<dbReference type="AlphaFoldDB" id="A0A2T1DIQ2"/>
<comment type="caution">
    <text evidence="1">The sequence shown here is derived from an EMBL/GenBank/DDBJ whole genome shotgun (WGS) entry which is preliminary data.</text>
</comment>
<reference evidence="1 2" key="2">
    <citation type="submission" date="2018-03" db="EMBL/GenBank/DDBJ databases">
        <title>The ancient ancestry and fast evolution of plastids.</title>
        <authorList>
            <person name="Moore K.R."/>
            <person name="Magnabosco C."/>
            <person name="Momper L."/>
            <person name="Gold D.A."/>
            <person name="Bosak T."/>
            <person name="Fournier G.P."/>
        </authorList>
    </citation>
    <scope>NUCLEOTIDE SEQUENCE [LARGE SCALE GENOMIC DNA]</scope>
    <source>
        <strain evidence="1 2">ULC007</strain>
    </source>
</reference>
<sequence length="76" mass="8664">MFHCHVCSSNQAHPEHVDEVFLIDGKPILVEGIPAQVCSRCQELTFSRETTEKIRRMLHGEAEPIKSMSIEVLAFR</sequence>
<keyword evidence="2" id="KW-1185">Reference proteome</keyword>
<gene>
    <name evidence="1" type="ORF">C7B65_07905</name>
</gene>
<protein>
    <submittedName>
        <fullName evidence="1">YgiT-type zinc finger protein</fullName>
    </submittedName>
</protein>
<evidence type="ECO:0000313" key="1">
    <source>
        <dbReference type="EMBL" id="PSB20356.1"/>
    </source>
</evidence>
<dbReference type="Proteomes" id="UP000238634">
    <property type="component" value="Unassembled WGS sequence"/>
</dbReference>
<dbReference type="Gene3D" id="3.10.20.860">
    <property type="match status" value="1"/>
</dbReference>
<organism evidence="1 2">
    <name type="scientific">Phormidesmis priestleyi ULC007</name>
    <dbReference type="NCBI Taxonomy" id="1920490"/>
    <lineage>
        <taxon>Bacteria</taxon>
        <taxon>Bacillati</taxon>
        <taxon>Cyanobacteriota</taxon>
        <taxon>Cyanophyceae</taxon>
        <taxon>Leptolyngbyales</taxon>
        <taxon>Leptolyngbyaceae</taxon>
        <taxon>Phormidesmis</taxon>
    </lineage>
</organism>